<dbReference type="OrthoDB" id="3565018at2759"/>
<evidence type="ECO:0000313" key="3">
    <source>
        <dbReference type="EMBL" id="KAA6411695.1"/>
    </source>
</evidence>
<dbReference type="PANTHER" id="PTHR35186">
    <property type="entry name" value="ANK_REP_REGION DOMAIN-CONTAINING PROTEIN"/>
    <property type="match status" value="1"/>
</dbReference>
<evidence type="ECO:0000256" key="1">
    <source>
        <dbReference type="SAM" id="MobiDB-lite"/>
    </source>
</evidence>
<protein>
    <recommendedName>
        <fullName evidence="2">DUF7580 domain-containing protein</fullName>
    </recommendedName>
</protein>
<comment type="caution">
    <text evidence="3">The sequence shown here is derived from an EMBL/GenBank/DDBJ whole genome shotgun (WGS) entry which is preliminary data.</text>
</comment>
<dbReference type="InterPro" id="IPR056002">
    <property type="entry name" value="DUF7580"/>
</dbReference>
<dbReference type="EMBL" id="VXIT01000007">
    <property type="protein sequence ID" value="KAA6411695.1"/>
    <property type="molecule type" value="Genomic_DNA"/>
</dbReference>
<sequence length="619" mass="69495">MVLTGVETAGVILAVLPLLISAAEHYREGLQPLKQWKRYPQEVDHFSRDLERQLCLFRNSCERLLRSILLDDNHEPELRRLLDDPRGDAWRNPLLEDRLRQVLRDSYASFVYCVTQISEFAKELEAELENAQIKEALSLRSSPLSMDRARGELERIRFTWKRSTLTKLIDCLKSENYTLGELTSGTILLTPLRIATSPKHSDTLKSVRNCASTLYATLKGSWCYAFETSHVANLRLETRAITEKQHKDDETIRFQFLFCLETQSDADSKLHWTWEATEIKPESSTISLNSDSPDGTATNEGHAGALSRLASGTLTEAVQARAPTPSSPSIRRKNVTFAGSSSRMPKETVTETIAKSNRIHSLCETLTKVSKGKNLQSNYLGFLSDGSGIPHGLYRAHNAPVRGRTVTVTLSEMLASQTDPSCTSNHCSLLLKDRIQVAVKLACTVLQLHSSPWLNERWSSEDILLLHEGVDLNDRALVEPYIRKIFTPSTDCVAQPSSNSGGFSVSGPRPWIRNEALFALGLVLLELAYDRPLRSFWKLEDLGDDGRPNAVTDIMVARRLELTVERAAGATFATVVRRCLHCTFDVDKPDLEDPKFYRAVYNGVVKPLMELLAVWDHNS</sequence>
<organism evidence="3 4">
    <name type="scientific">Lasallia pustulata</name>
    <dbReference type="NCBI Taxonomy" id="136370"/>
    <lineage>
        <taxon>Eukaryota</taxon>
        <taxon>Fungi</taxon>
        <taxon>Dikarya</taxon>
        <taxon>Ascomycota</taxon>
        <taxon>Pezizomycotina</taxon>
        <taxon>Lecanoromycetes</taxon>
        <taxon>OSLEUM clade</taxon>
        <taxon>Umbilicariomycetidae</taxon>
        <taxon>Umbilicariales</taxon>
        <taxon>Umbilicariaceae</taxon>
        <taxon>Lasallia</taxon>
    </lineage>
</organism>
<accession>A0A5M8PRX0</accession>
<dbReference type="PANTHER" id="PTHR35186:SF4">
    <property type="entry name" value="PRION-INHIBITION AND PROPAGATION HELO DOMAIN-CONTAINING PROTEIN"/>
    <property type="match status" value="1"/>
</dbReference>
<name>A0A5M8PRX0_9LECA</name>
<dbReference type="Pfam" id="PF24476">
    <property type="entry name" value="DUF7580"/>
    <property type="match status" value="1"/>
</dbReference>
<feature type="region of interest" description="Disordered" evidence="1">
    <location>
        <begin position="283"/>
        <end position="302"/>
    </location>
</feature>
<evidence type="ECO:0000313" key="4">
    <source>
        <dbReference type="Proteomes" id="UP000324767"/>
    </source>
</evidence>
<dbReference type="Proteomes" id="UP000324767">
    <property type="component" value="Unassembled WGS sequence"/>
</dbReference>
<reference evidence="3 4" key="1">
    <citation type="submission" date="2019-09" db="EMBL/GenBank/DDBJ databases">
        <title>The hologenome of the rock-dwelling lichen Lasallia pustulata.</title>
        <authorList>
            <person name="Greshake Tzovaras B."/>
            <person name="Segers F."/>
            <person name="Bicker A."/>
            <person name="Dal Grande F."/>
            <person name="Otte J."/>
            <person name="Hankeln T."/>
            <person name="Schmitt I."/>
            <person name="Ebersberger I."/>
        </authorList>
    </citation>
    <scope>NUCLEOTIDE SEQUENCE [LARGE SCALE GENOMIC DNA]</scope>
    <source>
        <strain evidence="3">A1-1</strain>
    </source>
</reference>
<feature type="compositionally biased region" description="Polar residues" evidence="1">
    <location>
        <begin position="283"/>
        <end position="299"/>
    </location>
</feature>
<feature type="domain" description="DUF7580" evidence="2">
    <location>
        <begin position="205"/>
        <end position="612"/>
    </location>
</feature>
<evidence type="ECO:0000259" key="2">
    <source>
        <dbReference type="Pfam" id="PF24476"/>
    </source>
</evidence>
<gene>
    <name evidence="3" type="ORF">FRX48_04976</name>
</gene>
<dbReference type="AlphaFoldDB" id="A0A5M8PRX0"/>
<feature type="region of interest" description="Disordered" evidence="1">
    <location>
        <begin position="320"/>
        <end position="343"/>
    </location>
</feature>
<proteinExistence type="predicted"/>